<feature type="domain" description="Cleaved adhesin" evidence="1">
    <location>
        <begin position="122"/>
        <end position="162"/>
    </location>
</feature>
<feature type="domain" description="Cleaved adhesin" evidence="1">
    <location>
        <begin position="11"/>
        <end position="92"/>
    </location>
</feature>
<dbReference type="PANTHER" id="PTHR35190:SF2">
    <property type="entry name" value="PROTEIN DCD1B"/>
    <property type="match status" value="1"/>
</dbReference>
<dbReference type="Pfam" id="PF07675">
    <property type="entry name" value="Cleaved_Adhesin"/>
    <property type="match status" value="2"/>
</dbReference>
<organism evidence="2 3">
    <name type="scientific">candidate division WOR-3 bacterium 4484_100</name>
    <dbReference type="NCBI Taxonomy" id="1936077"/>
    <lineage>
        <taxon>Bacteria</taxon>
        <taxon>Bacteria division WOR-3</taxon>
    </lineage>
</organism>
<accession>A0A1V4QEJ6</accession>
<evidence type="ECO:0000313" key="2">
    <source>
        <dbReference type="EMBL" id="OPX17780.1"/>
    </source>
</evidence>
<proteinExistence type="predicted"/>
<protein>
    <recommendedName>
        <fullName evidence="1">Cleaved adhesin domain-containing protein</fullName>
    </recommendedName>
</protein>
<evidence type="ECO:0000313" key="3">
    <source>
        <dbReference type="Proteomes" id="UP000191663"/>
    </source>
</evidence>
<dbReference type="Gene3D" id="2.60.120.200">
    <property type="match status" value="1"/>
</dbReference>
<dbReference type="Gene3D" id="3.60.60.10">
    <property type="entry name" value="Penicillin V Acylase, Chain A"/>
    <property type="match status" value="1"/>
</dbReference>
<dbReference type="InterPro" id="IPR013320">
    <property type="entry name" value="ConA-like_dom_sf"/>
</dbReference>
<dbReference type="PANTHER" id="PTHR35190">
    <property type="entry name" value="PROTEIN DCD1B"/>
    <property type="match status" value="1"/>
</dbReference>
<dbReference type="InterPro" id="IPR011628">
    <property type="entry name" value="Cleaved_adhesin"/>
</dbReference>
<dbReference type="SUPFAM" id="SSF49899">
    <property type="entry name" value="Concanavalin A-like lectins/glucanases"/>
    <property type="match status" value="1"/>
</dbReference>
<dbReference type="Proteomes" id="UP000191663">
    <property type="component" value="Unassembled WGS sequence"/>
</dbReference>
<evidence type="ECO:0000259" key="1">
    <source>
        <dbReference type="Pfam" id="PF07675"/>
    </source>
</evidence>
<reference evidence="3" key="1">
    <citation type="submission" date="2017-01" db="EMBL/GenBank/DDBJ databases">
        <title>Novel pathways for hydrocarbon cycling and metabolic interdependencies in hydrothermal sediment communities.</title>
        <authorList>
            <person name="Dombrowski N."/>
            <person name="Seitz K."/>
            <person name="Teske A."/>
            <person name="Baker B."/>
        </authorList>
    </citation>
    <scope>NUCLEOTIDE SEQUENCE [LARGE SCALE GENOMIC DNA]</scope>
</reference>
<sequence length="648" mass="72732">MLLILIFSTWAETFDTQNFFPPNDWLIVNEDALDAVWYRASGSAHSGQYAAACYYDTLYSGLSYTNLDYLITPRIIPQQDDTLLNFWYKCSTTEPCTLDIMGCLSAPPSMIAFSVLQSFLLTDTVWIQKTVSLTAYNGTPVYLAFRVRRIPFHDTVRLDDISLPALTTQPFICNGRLRTKGPPSQKYLQVWGTNYEMGFAHGYLIASEFMSIYINKWIGYTEFHSGTPEYWENTYLPWWRAKYYVPTKFQEEAQGIIDGIVAKGVSLYHPALGRNLTAEDILALTGGGDFISFGCSSLSGWGNSTINDDTLQGGYIIARNVDGSMGLYTTLANSSLIIAFSSSNPGDQRFFNITMAGVFGASSCLNEHGVGLGQNTGNHPDTNTIPPNSLLGDYLSSRLAIELIDPDGNGVNDIYDIDSMKINNEHIRSNDIHLYSPYDGAHPDPGAILEINHLADTLRYAIHNYIEPPIYSSWNLAVTNHDRLLYPPVYCQRYQRIADSLNADYHLSIRRAIRIANSVAVDYIPTTGQGTYKSLVILPNIGVEHPDWPCVGVSYARRFRAAHTQKKVWYSWNELFDGISDVKEVVVRPVRNRSRAATIVAGPLRLSYKEGYRIFDITGRQFHNLDPVPGVYFVEVNGKVVNKIIKVR</sequence>
<dbReference type="NCBIfam" id="NF038128">
    <property type="entry name" value="choice_anch_J"/>
    <property type="match status" value="1"/>
</dbReference>
<dbReference type="AlphaFoldDB" id="A0A1V4QEJ6"/>
<name>A0A1V4QEJ6_UNCW3</name>
<gene>
    <name evidence="2" type="ORF">BXT86_04700</name>
</gene>
<comment type="caution">
    <text evidence="2">The sequence shown here is derived from an EMBL/GenBank/DDBJ whole genome shotgun (WGS) entry which is preliminary data.</text>
</comment>
<dbReference type="EMBL" id="MUKB01000078">
    <property type="protein sequence ID" value="OPX17780.1"/>
    <property type="molecule type" value="Genomic_DNA"/>
</dbReference>
<dbReference type="InterPro" id="IPR047803">
    <property type="entry name" value="DCD1A/B-like"/>
</dbReference>